<dbReference type="EMBL" id="JAAEDL010000019">
    <property type="protein sequence ID" value="MBR0682485.1"/>
    <property type="molecule type" value="Genomic_DNA"/>
</dbReference>
<gene>
    <name evidence="2" type="ORF">GXW74_18480</name>
</gene>
<organism evidence="2 3">
    <name type="scientific">Neoroseomonas eburnea</name>
    <dbReference type="NCBI Taxonomy" id="1346889"/>
    <lineage>
        <taxon>Bacteria</taxon>
        <taxon>Pseudomonadati</taxon>
        <taxon>Pseudomonadota</taxon>
        <taxon>Alphaproteobacteria</taxon>
        <taxon>Acetobacterales</taxon>
        <taxon>Acetobacteraceae</taxon>
        <taxon>Neoroseomonas</taxon>
    </lineage>
</organism>
<evidence type="ECO:0000259" key="1">
    <source>
        <dbReference type="Pfam" id="PF07811"/>
    </source>
</evidence>
<reference evidence="2" key="2">
    <citation type="journal article" date="2021" name="Syst. Appl. Microbiol.">
        <title>Roseomonas hellenica sp. nov., isolated from roots of wild-growing Alkanna tinctoria.</title>
        <authorList>
            <person name="Rat A."/>
            <person name="Naranjo H.D."/>
            <person name="Lebbe L."/>
            <person name="Cnockaert M."/>
            <person name="Krigas N."/>
            <person name="Grigoriadou K."/>
            <person name="Maloupa E."/>
            <person name="Willems A."/>
        </authorList>
    </citation>
    <scope>NUCLEOTIDE SEQUENCE</scope>
    <source>
        <strain evidence="2">LMG 31228</strain>
    </source>
</reference>
<dbReference type="Proteomes" id="UP001138709">
    <property type="component" value="Unassembled WGS sequence"/>
</dbReference>
<evidence type="ECO:0000313" key="3">
    <source>
        <dbReference type="Proteomes" id="UP001138709"/>
    </source>
</evidence>
<dbReference type="InterPro" id="IPR012495">
    <property type="entry name" value="TadE-like_dom"/>
</dbReference>
<evidence type="ECO:0000313" key="2">
    <source>
        <dbReference type="EMBL" id="MBR0682485.1"/>
    </source>
</evidence>
<name>A0A9X9XFJ9_9PROT</name>
<feature type="domain" description="TadE-like" evidence="1">
    <location>
        <begin position="2"/>
        <end position="42"/>
    </location>
</feature>
<comment type="caution">
    <text evidence="2">The sequence shown here is derived from an EMBL/GenBank/DDBJ whole genome shotgun (WGS) entry which is preliminary data.</text>
</comment>
<dbReference type="AlphaFoldDB" id="A0A9X9XFJ9"/>
<reference evidence="2" key="1">
    <citation type="submission" date="2020-01" db="EMBL/GenBank/DDBJ databases">
        <authorList>
            <person name="Rat A."/>
        </authorList>
    </citation>
    <scope>NUCLEOTIDE SEQUENCE</scope>
    <source>
        <strain evidence="2">LMG 31228</strain>
    </source>
</reference>
<protein>
    <submittedName>
        <fullName evidence="2">Pilus assembly protein</fullName>
    </submittedName>
</protein>
<dbReference type="Pfam" id="PF07811">
    <property type="entry name" value="TadE"/>
    <property type="match status" value="1"/>
</dbReference>
<sequence>MAATEFALIAVPFFFMVMACMETAWQLATGAALDHAALRASRYGITGDNAPPGRVTEGQENVPVCRSDNIRWMIVRATNGMIKDNSDLTVVTEAWGGVSGAGGGSGAEGAGSGGQIVSYTITYDQPFISGGIAASFWGGNSIRHRAFLMVKNEPFENETC</sequence>
<accession>A0A9X9XFJ9</accession>
<keyword evidence="3" id="KW-1185">Reference proteome</keyword>
<proteinExistence type="predicted"/>
<dbReference type="RefSeq" id="WP_211848016.1">
    <property type="nucleotide sequence ID" value="NZ_JAAEDL010000019.1"/>
</dbReference>